<sequence length="75" mass="8829">MEFELQTHEGAYPNQVTVDPDNGRYMLRSADTSGEIFNSAYELLNWIQQNWDKDAFVHPEKYDQMIEAIRSKTDE</sequence>
<name>A0ABQ1QBC7_9BACI</name>
<dbReference type="EMBL" id="BMIN01000016">
    <property type="protein sequence ID" value="GGD21951.1"/>
    <property type="molecule type" value="Genomic_DNA"/>
</dbReference>
<organism evidence="1 2">
    <name type="scientific">Pontibacillus salipaludis</name>
    <dbReference type="NCBI Taxonomy" id="1697394"/>
    <lineage>
        <taxon>Bacteria</taxon>
        <taxon>Bacillati</taxon>
        <taxon>Bacillota</taxon>
        <taxon>Bacilli</taxon>
        <taxon>Bacillales</taxon>
        <taxon>Bacillaceae</taxon>
        <taxon>Pontibacillus</taxon>
    </lineage>
</organism>
<proteinExistence type="predicted"/>
<keyword evidence="2" id="KW-1185">Reference proteome</keyword>
<accession>A0ABQ1QBC7</accession>
<reference evidence="2" key="1">
    <citation type="journal article" date="2019" name="Int. J. Syst. Evol. Microbiol.">
        <title>The Global Catalogue of Microorganisms (GCM) 10K type strain sequencing project: providing services to taxonomists for standard genome sequencing and annotation.</title>
        <authorList>
            <consortium name="The Broad Institute Genomics Platform"/>
            <consortium name="The Broad Institute Genome Sequencing Center for Infectious Disease"/>
            <person name="Wu L."/>
            <person name="Ma J."/>
        </authorList>
    </citation>
    <scope>NUCLEOTIDE SEQUENCE [LARGE SCALE GENOMIC DNA]</scope>
    <source>
        <strain evidence="2">CGMCC 1.15353</strain>
    </source>
</reference>
<comment type="caution">
    <text evidence="1">The sequence shown here is derived from an EMBL/GenBank/DDBJ whole genome shotgun (WGS) entry which is preliminary data.</text>
</comment>
<dbReference type="Proteomes" id="UP000642571">
    <property type="component" value="Unassembled WGS sequence"/>
</dbReference>
<evidence type="ECO:0000313" key="2">
    <source>
        <dbReference type="Proteomes" id="UP000642571"/>
    </source>
</evidence>
<gene>
    <name evidence="1" type="ORF">GCM10011389_32030</name>
</gene>
<evidence type="ECO:0008006" key="3">
    <source>
        <dbReference type="Google" id="ProtNLM"/>
    </source>
</evidence>
<evidence type="ECO:0000313" key="1">
    <source>
        <dbReference type="EMBL" id="GGD21951.1"/>
    </source>
</evidence>
<protein>
    <recommendedName>
        <fullName evidence="3">Threonine dehydratase</fullName>
    </recommendedName>
</protein>
<dbReference type="RefSeq" id="WP_188655395.1">
    <property type="nucleotide sequence ID" value="NZ_BMIN01000016.1"/>
</dbReference>